<name>A0A7R9F7A9_9NEOP</name>
<proteinExistence type="predicted"/>
<sequence>MKFICCSEQVSKYLALSVNIRVSCLVLCYHGNEECRNVLEIGKIILRGSVPAFPWKGSGKPFGKNTLSTPDLDSNLDLPVIGSLGYCESSALDHAATEADMKMVAYRGSEAGEGPSQPVLTRQCLSGTSASCLRYDTVCVALKQTRFLGSWGWKGIRHELKGGRSFQKLGFTDLNLAEFAGSGQTTRRCLLEGYDTRHRQDNSMLRVAIRMNMLSGDILFKVMAGRILTSFRHLDVNIDGESHLLTGAPSPYSHRPSPSLKHKQVAAQDEGVDRRCDDFSSGSIAGSIASGSSGFGSLPKKRPALFTSELMTGGVTVPDTLDPPDPGPETEEGHEPGHSRNSSNTSQMSKASGYSSLNSQSQHSRQSSSGDSGHISWEALDQPQLAVFKPEPVILLIVINSKSYSCTQSRFLVESLEAESPSWPVWAPRLPSIQQSPATPQEPCSPLAADTPPDGPWFGRHSPLARPKKLPLNQGILRNSFSAHISTTPSDTVSYPGFFADHSFSRTSTPSGGVGRLHYLPSPTQFRFPPWPAPRAAPRASSSPGMLHQQHSPKSPPRGLGDGTHISVVAGRSQHRKLFESNSKLPTVAISPDDQPEETDVMVLPAPLHRRSSTVLLVYVLSRRLASSTLTCSLSPPSLSVLQARDQGTMLPLRILATLKFSARLNFKPL</sequence>
<evidence type="ECO:0000256" key="1">
    <source>
        <dbReference type="SAM" id="MobiDB-lite"/>
    </source>
</evidence>
<dbReference type="AlphaFoldDB" id="A0A7R9F7A9"/>
<feature type="region of interest" description="Disordered" evidence="1">
    <location>
        <begin position="312"/>
        <end position="375"/>
    </location>
</feature>
<evidence type="ECO:0008006" key="3">
    <source>
        <dbReference type="Google" id="ProtNLM"/>
    </source>
</evidence>
<dbReference type="InterPro" id="IPR039931">
    <property type="entry name" value="EEIG1/2-like"/>
</dbReference>
<feature type="compositionally biased region" description="Polar residues" evidence="1">
    <location>
        <begin position="339"/>
        <end position="350"/>
    </location>
</feature>
<dbReference type="PANTHER" id="PTHR21456">
    <property type="entry name" value="FAMILY WITH SEQUENCE SIMILARITY 102"/>
    <property type="match status" value="1"/>
</dbReference>
<dbReference type="PANTHER" id="PTHR21456:SF1">
    <property type="entry name" value="C2 NT-TYPE DOMAIN-CONTAINING PROTEIN"/>
    <property type="match status" value="1"/>
</dbReference>
<feature type="compositionally biased region" description="Low complexity" evidence="1">
    <location>
        <begin position="352"/>
        <end position="375"/>
    </location>
</feature>
<gene>
    <name evidence="2" type="ORF">TBIB3V08_LOCUS9719</name>
</gene>
<dbReference type="EMBL" id="OD568848">
    <property type="protein sequence ID" value="CAD7447404.1"/>
    <property type="molecule type" value="Genomic_DNA"/>
</dbReference>
<feature type="region of interest" description="Disordered" evidence="1">
    <location>
        <begin position="431"/>
        <end position="464"/>
    </location>
</feature>
<protein>
    <recommendedName>
        <fullName evidence="3">C2 NT-type domain-containing protein</fullName>
    </recommendedName>
</protein>
<organism evidence="2">
    <name type="scientific">Timema bartmani</name>
    <dbReference type="NCBI Taxonomy" id="61472"/>
    <lineage>
        <taxon>Eukaryota</taxon>
        <taxon>Metazoa</taxon>
        <taxon>Ecdysozoa</taxon>
        <taxon>Arthropoda</taxon>
        <taxon>Hexapoda</taxon>
        <taxon>Insecta</taxon>
        <taxon>Pterygota</taxon>
        <taxon>Neoptera</taxon>
        <taxon>Polyneoptera</taxon>
        <taxon>Phasmatodea</taxon>
        <taxon>Timematodea</taxon>
        <taxon>Timematoidea</taxon>
        <taxon>Timematidae</taxon>
        <taxon>Timema</taxon>
    </lineage>
</organism>
<evidence type="ECO:0000313" key="2">
    <source>
        <dbReference type="EMBL" id="CAD7447404.1"/>
    </source>
</evidence>
<accession>A0A7R9F7A9</accession>
<reference evidence="2" key="1">
    <citation type="submission" date="2020-11" db="EMBL/GenBank/DDBJ databases">
        <authorList>
            <person name="Tran Van P."/>
        </authorList>
    </citation>
    <scope>NUCLEOTIDE SEQUENCE</scope>
</reference>
<feature type="region of interest" description="Disordered" evidence="1">
    <location>
        <begin position="532"/>
        <end position="565"/>
    </location>
</feature>